<dbReference type="KEGG" id="dbk:DGMP_20280"/>
<dbReference type="PANTHER" id="PTHR22911">
    <property type="entry name" value="ACYL-MALONYL CONDENSING ENZYME-RELATED"/>
    <property type="match status" value="1"/>
</dbReference>
<dbReference type="Pfam" id="PF00892">
    <property type="entry name" value="EamA"/>
    <property type="match status" value="2"/>
</dbReference>
<feature type="transmembrane region" description="Helical" evidence="1">
    <location>
        <begin position="66"/>
        <end position="85"/>
    </location>
</feature>
<dbReference type="InterPro" id="IPR000620">
    <property type="entry name" value="EamA_dom"/>
</dbReference>
<feature type="domain" description="EamA" evidence="2">
    <location>
        <begin position="7"/>
        <end position="135"/>
    </location>
</feature>
<reference evidence="3" key="1">
    <citation type="submission" date="2020-09" db="EMBL/GenBank/DDBJ databases">
        <title>Desulfogranum mesoprofundum gen. nov., sp. nov., a novel mesophilic, sulfate-reducing chemolithoautotroph isolated from a deep-sea hydrothermal vent chimney in the Suiyo Seamount.</title>
        <authorList>
            <person name="Hashimoto Y."/>
            <person name="Nakagawa S."/>
        </authorList>
    </citation>
    <scope>NUCLEOTIDE SEQUENCE</scope>
    <source>
        <strain evidence="3">KT2</strain>
    </source>
</reference>
<proteinExistence type="predicted"/>
<feature type="transmembrane region" description="Helical" evidence="1">
    <location>
        <begin position="180"/>
        <end position="203"/>
    </location>
</feature>
<keyword evidence="1" id="KW-0812">Transmembrane</keyword>
<dbReference type="GO" id="GO:0016020">
    <property type="term" value="C:membrane"/>
    <property type="evidence" value="ECO:0007669"/>
    <property type="project" value="InterPro"/>
</dbReference>
<evidence type="ECO:0000256" key="1">
    <source>
        <dbReference type="SAM" id="Phobius"/>
    </source>
</evidence>
<gene>
    <name evidence="3" type="ORF">DGMP_20280</name>
</gene>
<feature type="transmembrane region" description="Helical" evidence="1">
    <location>
        <begin position="120"/>
        <end position="136"/>
    </location>
</feature>
<keyword evidence="4" id="KW-1185">Reference proteome</keyword>
<feature type="transmembrane region" description="Helical" evidence="1">
    <location>
        <begin position="238"/>
        <end position="256"/>
    </location>
</feature>
<keyword evidence="1" id="KW-0472">Membrane</keyword>
<evidence type="ECO:0000313" key="4">
    <source>
        <dbReference type="Proteomes" id="UP000826725"/>
    </source>
</evidence>
<keyword evidence="1" id="KW-1133">Transmembrane helix</keyword>
<name>A0A8D5FPF0_9BACT</name>
<dbReference type="AlphaFoldDB" id="A0A8D5FPF0"/>
<sequence length="286" mass="31509">MSKNINGVIAAILAALFMGTMGIFSRKSGQGAETVAFFRLFFGAAFLFFFICISGRLGKILKKPKWNVVFSGVMLAGLIIFYTRAMNLTTLANAVMLLYLAPLAASIFAHFFLKERLNRISITLILLSLFGFAMMMEFRIDFSAGSDHLAGLVSGLFSMFCYATFIIINRTIDRQTDVFASSFYQMTAGAGCLLPFFLFSLPAGFDPQWFWLVGAGFFPGFLGILLAVIALKKLNATTFSTLAYLEPISVVMYGWFFFDEALSLLQIAGCLLILSSSIVKTRTMSA</sequence>
<dbReference type="RefSeq" id="WP_228853798.1">
    <property type="nucleotide sequence ID" value="NZ_AP024086.1"/>
</dbReference>
<accession>A0A8D5FPF0</accession>
<evidence type="ECO:0000259" key="2">
    <source>
        <dbReference type="Pfam" id="PF00892"/>
    </source>
</evidence>
<protein>
    <submittedName>
        <fullName evidence="3">EamA family transporter</fullName>
    </submittedName>
</protein>
<dbReference type="EMBL" id="AP024086">
    <property type="protein sequence ID" value="BCL61335.1"/>
    <property type="molecule type" value="Genomic_DNA"/>
</dbReference>
<feature type="transmembrane region" description="Helical" evidence="1">
    <location>
        <begin position="7"/>
        <end position="24"/>
    </location>
</feature>
<feature type="transmembrane region" description="Helical" evidence="1">
    <location>
        <begin position="91"/>
        <end position="113"/>
    </location>
</feature>
<feature type="transmembrane region" description="Helical" evidence="1">
    <location>
        <begin position="148"/>
        <end position="168"/>
    </location>
</feature>
<dbReference type="Proteomes" id="UP000826725">
    <property type="component" value="Chromosome"/>
</dbReference>
<feature type="transmembrane region" description="Helical" evidence="1">
    <location>
        <begin position="209"/>
        <end position="231"/>
    </location>
</feature>
<feature type="transmembrane region" description="Helical" evidence="1">
    <location>
        <begin position="262"/>
        <end position="279"/>
    </location>
</feature>
<organism evidence="3 4">
    <name type="scientific">Desulfomarina profundi</name>
    <dbReference type="NCBI Taxonomy" id="2772557"/>
    <lineage>
        <taxon>Bacteria</taxon>
        <taxon>Pseudomonadati</taxon>
        <taxon>Thermodesulfobacteriota</taxon>
        <taxon>Desulfobulbia</taxon>
        <taxon>Desulfobulbales</taxon>
        <taxon>Desulfobulbaceae</taxon>
        <taxon>Desulfomarina</taxon>
    </lineage>
</organism>
<evidence type="ECO:0000313" key="3">
    <source>
        <dbReference type="EMBL" id="BCL61335.1"/>
    </source>
</evidence>
<feature type="transmembrane region" description="Helical" evidence="1">
    <location>
        <begin position="36"/>
        <end position="54"/>
    </location>
</feature>
<dbReference type="PANTHER" id="PTHR22911:SF79">
    <property type="entry name" value="MOBA-LIKE NTP TRANSFERASE DOMAIN-CONTAINING PROTEIN"/>
    <property type="match status" value="1"/>
</dbReference>
<feature type="domain" description="EamA" evidence="2">
    <location>
        <begin position="150"/>
        <end position="278"/>
    </location>
</feature>